<evidence type="ECO:0000313" key="4">
    <source>
        <dbReference type="Proteomes" id="UP000199705"/>
    </source>
</evidence>
<accession>A0A1G8JT84</accession>
<dbReference type="STRING" id="551996.SAMN05192573_11938"/>
<dbReference type="EMBL" id="FNCG01000019">
    <property type="protein sequence ID" value="SDI34398.1"/>
    <property type="molecule type" value="Genomic_DNA"/>
</dbReference>
<comment type="similarity">
    <text evidence="1">Belongs to the ComF/GntX family.</text>
</comment>
<evidence type="ECO:0000256" key="1">
    <source>
        <dbReference type="ARBA" id="ARBA00008007"/>
    </source>
</evidence>
<gene>
    <name evidence="3" type="ORF">SAMN05192573_11938</name>
</gene>
<evidence type="ECO:0000259" key="2">
    <source>
        <dbReference type="Pfam" id="PF00156"/>
    </source>
</evidence>
<reference evidence="4" key="1">
    <citation type="submission" date="2016-10" db="EMBL/GenBank/DDBJ databases">
        <authorList>
            <person name="Varghese N."/>
            <person name="Submissions S."/>
        </authorList>
    </citation>
    <scope>NUCLEOTIDE SEQUENCE [LARGE SCALE GENOMIC DNA]</scope>
    <source>
        <strain evidence="4">Gh-67</strain>
    </source>
</reference>
<dbReference type="PANTHER" id="PTHR47505:SF1">
    <property type="entry name" value="DNA UTILIZATION PROTEIN YHGH"/>
    <property type="match status" value="1"/>
</dbReference>
<protein>
    <submittedName>
        <fullName evidence="3">ComF family protein</fullName>
    </submittedName>
</protein>
<keyword evidence="4" id="KW-1185">Reference proteome</keyword>
<dbReference type="InterPro" id="IPR051910">
    <property type="entry name" value="ComF/GntX_DNA_util-trans"/>
</dbReference>
<dbReference type="AlphaFoldDB" id="A0A1G8JT84"/>
<dbReference type="Pfam" id="PF00156">
    <property type="entry name" value="Pribosyltran"/>
    <property type="match status" value="1"/>
</dbReference>
<dbReference type="SUPFAM" id="SSF53271">
    <property type="entry name" value="PRTase-like"/>
    <property type="match status" value="1"/>
</dbReference>
<name>A0A1G8JT84_9SPHI</name>
<dbReference type="CDD" id="cd06223">
    <property type="entry name" value="PRTases_typeI"/>
    <property type="match status" value="1"/>
</dbReference>
<dbReference type="Gene3D" id="3.40.50.2020">
    <property type="match status" value="1"/>
</dbReference>
<feature type="domain" description="Phosphoribosyltransferase" evidence="2">
    <location>
        <begin position="140"/>
        <end position="229"/>
    </location>
</feature>
<sequence>MKLLRAYLSDFAALLFPELCPACQASLVAGEHIICSDCRFNLPFTNFHQQPANIVAQQFWGKINVEAAYALYYFHKGGKIQNLMHHFKYKGMHQIGNLLGVIAGAQLAANDIFNTADVIIPVPLHQRRLRERGYNQSACFAHGLAEKLKGVVDEHSLVRTVATKTQTQRSRFARFENMHHVFAVKDAAALEGKHVLLVDDIVTTGSTLEACGAELLKVPGLKLSIATIAYAV</sequence>
<proteinExistence type="inferred from homology"/>
<dbReference type="InterPro" id="IPR029057">
    <property type="entry name" value="PRTase-like"/>
</dbReference>
<dbReference type="RefSeq" id="WP_091174588.1">
    <property type="nucleotide sequence ID" value="NZ_FNCG01000019.1"/>
</dbReference>
<organism evidence="3 4">
    <name type="scientific">Mucilaginibacter gossypii</name>
    <dbReference type="NCBI Taxonomy" id="551996"/>
    <lineage>
        <taxon>Bacteria</taxon>
        <taxon>Pseudomonadati</taxon>
        <taxon>Bacteroidota</taxon>
        <taxon>Sphingobacteriia</taxon>
        <taxon>Sphingobacteriales</taxon>
        <taxon>Sphingobacteriaceae</taxon>
        <taxon>Mucilaginibacter</taxon>
    </lineage>
</organism>
<dbReference type="InterPro" id="IPR000836">
    <property type="entry name" value="PRTase_dom"/>
</dbReference>
<dbReference type="PANTHER" id="PTHR47505">
    <property type="entry name" value="DNA UTILIZATION PROTEIN YHGH"/>
    <property type="match status" value="1"/>
</dbReference>
<dbReference type="Proteomes" id="UP000199705">
    <property type="component" value="Unassembled WGS sequence"/>
</dbReference>
<evidence type="ECO:0000313" key="3">
    <source>
        <dbReference type="EMBL" id="SDI34398.1"/>
    </source>
</evidence>